<dbReference type="OrthoDB" id="1063785at2759"/>
<dbReference type="Pfam" id="PF00079">
    <property type="entry name" value="Serpin"/>
    <property type="match status" value="1"/>
</dbReference>
<reference evidence="3" key="1">
    <citation type="submission" date="2020-01" db="EMBL/GenBank/DDBJ databases">
        <authorList>
            <person name="Mishra B."/>
        </authorList>
    </citation>
    <scope>NUCLEOTIDE SEQUENCE [LARGE SCALE GENOMIC DNA]</scope>
</reference>
<evidence type="ECO:0000313" key="3">
    <source>
        <dbReference type="EMBL" id="CAA7031142.1"/>
    </source>
</evidence>
<dbReference type="SUPFAM" id="SSF56574">
    <property type="entry name" value="Serpins"/>
    <property type="match status" value="1"/>
</dbReference>
<comment type="similarity">
    <text evidence="1">Belongs to the serpin family.</text>
</comment>
<sequence length="155" mass="17283">MELKSTEKQNVTVVRLAKHVIATVANGSNIVFSPTSINALLSLIAVGSSHVSKENILSFLMLPSTDHLNAVWPRWQIAARLVMCAAYSVWIDKMTNLSPSNLLLKSFLENFYSCIYSQVDFNAKLEKVVTEPCFLDIHIPLDRLTSLSSLKSQML</sequence>
<dbReference type="InterPro" id="IPR042178">
    <property type="entry name" value="Serpin_sf_1"/>
</dbReference>
<comment type="caution">
    <text evidence="3">The sequence shown here is derived from an EMBL/GenBank/DDBJ whole genome shotgun (WGS) entry which is preliminary data.</text>
</comment>
<name>A0A6D2IRT6_9BRAS</name>
<protein>
    <recommendedName>
        <fullName evidence="2">Serpin domain-containing protein</fullName>
    </recommendedName>
</protein>
<evidence type="ECO:0000313" key="4">
    <source>
        <dbReference type="Proteomes" id="UP000467841"/>
    </source>
</evidence>
<keyword evidence="4" id="KW-1185">Reference proteome</keyword>
<dbReference type="EMBL" id="CACVBM020001103">
    <property type="protein sequence ID" value="CAA7031142.1"/>
    <property type="molecule type" value="Genomic_DNA"/>
</dbReference>
<dbReference type="Gene3D" id="3.30.497.10">
    <property type="entry name" value="Antithrombin, subunit I, domain 2"/>
    <property type="match status" value="1"/>
</dbReference>
<proteinExistence type="inferred from homology"/>
<evidence type="ECO:0000259" key="2">
    <source>
        <dbReference type="Pfam" id="PF00079"/>
    </source>
</evidence>
<dbReference type="Proteomes" id="UP000467841">
    <property type="component" value="Unassembled WGS sequence"/>
</dbReference>
<feature type="domain" description="Serpin" evidence="2">
    <location>
        <begin position="11"/>
        <end position="124"/>
    </location>
</feature>
<dbReference type="InterPro" id="IPR023796">
    <property type="entry name" value="Serpin_dom"/>
</dbReference>
<dbReference type="InterPro" id="IPR036186">
    <property type="entry name" value="Serpin_sf"/>
</dbReference>
<dbReference type="AlphaFoldDB" id="A0A6D2IRT6"/>
<accession>A0A6D2IRT6</accession>
<gene>
    <name evidence="3" type="ORF">MERR_LOCUS18377</name>
</gene>
<organism evidence="3 4">
    <name type="scientific">Microthlaspi erraticum</name>
    <dbReference type="NCBI Taxonomy" id="1685480"/>
    <lineage>
        <taxon>Eukaryota</taxon>
        <taxon>Viridiplantae</taxon>
        <taxon>Streptophyta</taxon>
        <taxon>Embryophyta</taxon>
        <taxon>Tracheophyta</taxon>
        <taxon>Spermatophyta</taxon>
        <taxon>Magnoliopsida</taxon>
        <taxon>eudicotyledons</taxon>
        <taxon>Gunneridae</taxon>
        <taxon>Pentapetalae</taxon>
        <taxon>rosids</taxon>
        <taxon>malvids</taxon>
        <taxon>Brassicales</taxon>
        <taxon>Brassicaceae</taxon>
        <taxon>Coluteocarpeae</taxon>
        <taxon>Microthlaspi</taxon>
    </lineage>
</organism>
<evidence type="ECO:0000256" key="1">
    <source>
        <dbReference type="ARBA" id="ARBA00009500"/>
    </source>
</evidence>